<comment type="subcellular location">
    <subcellularLocation>
        <location evidence="5">Cytoplasm</location>
    </subcellularLocation>
</comment>
<comment type="subunit">
    <text evidence="5">Binds ribosomal protein uS19.</text>
</comment>
<dbReference type="AlphaFoldDB" id="A0A917SMV8"/>
<dbReference type="NCBIfam" id="TIGR02273">
    <property type="entry name" value="16S_RimM"/>
    <property type="match status" value="1"/>
</dbReference>
<evidence type="ECO:0000256" key="3">
    <source>
        <dbReference type="ARBA" id="ARBA00022552"/>
    </source>
</evidence>
<comment type="function">
    <text evidence="5">An accessory protein needed during the final step in the assembly of 30S ribosomal subunit, possibly for assembly of the head region. Essential for efficient processing of 16S rRNA. May be needed both before and after RbfA during the maturation of 16S rRNA. It has affinity for free ribosomal 30S subunits but not for 70S ribosomes.</text>
</comment>
<organism evidence="9 10">
    <name type="scientific">Nakamurella endophytica</name>
    <dbReference type="NCBI Taxonomy" id="1748367"/>
    <lineage>
        <taxon>Bacteria</taxon>
        <taxon>Bacillati</taxon>
        <taxon>Actinomycetota</taxon>
        <taxon>Actinomycetes</taxon>
        <taxon>Nakamurellales</taxon>
        <taxon>Nakamurellaceae</taxon>
        <taxon>Nakamurella</taxon>
    </lineage>
</organism>
<dbReference type="GO" id="GO:0006364">
    <property type="term" value="P:rRNA processing"/>
    <property type="evidence" value="ECO:0007669"/>
    <property type="project" value="UniProtKB-UniRule"/>
</dbReference>
<dbReference type="InterPro" id="IPR011961">
    <property type="entry name" value="RimM"/>
</dbReference>
<feature type="domain" description="Ribosome maturation factor RimM PRC barrel" evidence="8">
    <location>
        <begin position="100"/>
        <end position="167"/>
    </location>
</feature>
<dbReference type="GO" id="GO:0005737">
    <property type="term" value="C:cytoplasm"/>
    <property type="evidence" value="ECO:0007669"/>
    <property type="project" value="UniProtKB-SubCell"/>
</dbReference>
<evidence type="ECO:0000256" key="1">
    <source>
        <dbReference type="ARBA" id="ARBA00022490"/>
    </source>
</evidence>
<name>A0A917SMV8_9ACTN</name>
<protein>
    <recommendedName>
        <fullName evidence="5">Ribosome maturation factor RimM</fullName>
    </recommendedName>
</protein>
<dbReference type="InterPro" id="IPR009000">
    <property type="entry name" value="Transl_B-barrel_sf"/>
</dbReference>
<comment type="caution">
    <text evidence="9">The sequence shown here is derived from an EMBL/GenBank/DDBJ whole genome shotgun (WGS) entry which is preliminary data.</text>
</comment>
<keyword evidence="4 5" id="KW-0143">Chaperone</keyword>
<dbReference type="GO" id="GO:0043022">
    <property type="term" value="F:ribosome binding"/>
    <property type="evidence" value="ECO:0007669"/>
    <property type="project" value="InterPro"/>
</dbReference>
<accession>A0A917SMV8</accession>
<dbReference type="InterPro" id="IPR036976">
    <property type="entry name" value="RimM_N_sf"/>
</dbReference>
<dbReference type="GO" id="GO:0005840">
    <property type="term" value="C:ribosome"/>
    <property type="evidence" value="ECO:0007669"/>
    <property type="project" value="InterPro"/>
</dbReference>
<evidence type="ECO:0000313" key="9">
    <source>
        <dbReference type="EMBL" id="GGL90411.1"/>
    </source>
</evidence>
<keyword evidence="3 5" id="KW-0698">rRNA processing</keyword>
<dbReference type="SUPFAM" id="SSF50346">
    <property type="entry name" value="PRC-barrel domain"/>
    <property type="match status" value="1"/>
</dbReference>
<dbReference type="RefSeq" id="WP_188940222.1">
    <property type="nucleotide sequence ID" value="NZ_BMNA01000002.1"/>
</dbReference>
<dbReference type="Pfam" id="PF24986">
    <property type="entry name" value="PRC_RimM"/>
    <property type="match status" value="1"/>
</dbReference>
<dbReference type="InterPro" id="IPR002676">
    <property type="entry name" value="RimM_N"/>
</dbReference>
<dbReference type="EMBL" id="BMNA01000002">
    <property type="protein sequence ID" value="GGL90411.1"/>
    <property type="molecule type" value="Genomic_DNA"/>
</dbReference>
<keyword evidence="2 5" id="KW-0690">Ribosome biogenesis</keyword>
<reference evidence="9" key="1">
    <citation type="journal article" date="2014" name="Int. J. Syst. Evol. Microbiol.">
        <title>Complete genome sequence of Corynebacterium casei LMG S-19264T (=DSM 44701T), isolated from a smear-ripened cheese.</title>
        <authorList>
            <consortium name="US DOE Joint Genome Institute (JGI-PGF)"/>
            <person name="Walter F."/>
            <person name="Albersmeier A."/>
            <person name="Kalinowski J."/>
            <person name="Ruckert C."/>
        </authorList>
    </citation>
    <scope>NUCLEOTIDE SEQUENCE</scope>
    <source>
        <strain evidence="9">CGMCC 4.7308</strain>
    </source>
</reference>
<evidence type="ECO:0000256" key="4">
    <source>
        <dbReference type="ARBA" id="ARBA00023186"/>
    </source>
</evidence>
<dbReference type="PANTHER" id="PTHR33692">
    <property type="entry name" value="RIBOSOME MATURATION FACTOR RIMM"/>
    <property type="match status" value="1"/>
</dbReference>
<feature type="domain" description="RimM N-terminal" evidence="7">
    <location>
        <begin position="5"/>
        <end position="86"/>
    </location>
</feature>
<dbReference type="InterPro" id="IPR011033">
    <property type="entry name" value="PRC_barrel-like_sf"/>
</dbReference>
<evidence type="ECO:0000259" key="7">
    <source>
        <dbReference type="Pfam" id="PF01782"/>
    </source>
</evidence>
<feature type="region of interest" description="Disordered" evidence="6">
    <location>
        <begin position="1"/>
        <end position="29"/>
    </location>
</feature>
<dbReference type="Gene3D" id="2.40.30.60">
    <property type="entry name" value="RimM"/>
    <property type="match status" value="1"/>
</dbReference>
<dbReference type="PANTHER" id="PTHR33692:SF1">
    <property type="entry name" value="RIBOSOME MATURATION FACTOR RIMM"/>
    <property type="match status" value="1"/>
</dbReference>
<keyword evidence="1 5" id="KW-0963">Cytoplasm</keyword>
<proteinExistence type="inferred from homology"/>
<evidence type="ECO:0000256" key="6">
    <source>
        <dbReference type="SAM" id="MobiDB-lite"/>
    </source>
</evidence>
<evidence type="ECO:0000259" key="8">
    <source>
        <dbReference type="Pfam" id="PF24986"/>
    </source>
</evidence>
<comment type="similarity">
    <text evidence="5">Belongs to the RimM family.</text>
</comment>
<gene>
    <name evidence="5 9" type="primary">rimM</name>
    <name evidence="9" type="ORF">GCM10011594_07550</name>
</gene>
<evidence type="ECO:0000313" key="10">
    <source>
        <dbReference type="Proteomes" id="UP000655208"/>
    </source>
</evidence>
<keyword evidence="10" id="KW-1185">Reference proteome</keyword>
<dbReference type="HAMAP" id="MF_00014">
    <property type="entry name" value="Ribosome_mat_RimM"/>
    <property type="match status" value="1"/>
</dbReference>
<comment type="domain">
    <text evidence="5">The PRC barrel domain binds ribosomal protein uS19.</text>
</comment>
<dbReference type="InterPro" id="IPR056792">
    <property type="entry name" value="PRC_RimM"/>
</dbReference>
<dbReference type="Gene3D" id="2.30.30.240">
    <property type="entry name" value="PRC-barrel domain"/>
    <property type="match status" value="1"/>
</dbReference>
<evidence type="ECO:0000256" key="5">
    <source>
        <dbReference type="HAMAP-Rule" id="MF_00014"/>
    </source>
</evidence>
<dbReference type="GO" id="GO:0042274">
    <property type="term" value="P:ribosomal small subunit biogenesis"/>
    <property type="evidence" value="ECO:0007669"/>
    <property type="project" value="UniProtKB-UniRule"/>
</dbReference>
<evidence type="ECO:0000256" key="2">
    <source>
        <dbReference type="ARBA" id="ARBA00022517"/>
    </source>
</evidence>
<dbReference type="Pfam" id="PF01782">
    <property type="entry name" value="RimM"/>
    <property type="match status" value="1"/>
</dbReference>
<reference evidence="9" key="2">
    <citation type="submission" date="2020-09" db="EMBL/GenBank/DDBJ databases">
        <authorList>
            <person name="Sun Q."/>
            <person name="Zhou Y."/>
        </authorList>
    </citation>
    <scope>NUCLEOTIDE SEQUENCE</scope>
    <source>
        <strain evidence="9">CGMCC 4.7308</strain>
    </source>
</reference>
<sequence>MTQVQVGRIGRPHGVRGEVTVTPQTDDPDTRFAAGSVLVTEPAGRGPLTVAGSRRSGGVLVVAFAGVPDRTAAEQLRGTVLTVDSDELPEPTDDDEFYDHQLVGLAVHDEAGELLGQVTGVLHPPAAPVLEVARPDGSEELVPFVRAIVPVVDLAAGRLVVTPPDGMFAR</sequence>
<dbReference type="SUPFAM" id="SSF50447">
    <property type="entry name" value="Translation proteins"/>
    <property type="match status" value="1"/>
</dbReference>
<dbReference type="Proteomes" id="UP000655208">
    <property type="component" value="Unassembled WGS sequence"/>
</dbReference>